<gene>
    <name evidence="1" type="ORF">pCQ4.126</name>
</gene>
<keyword evidence="1" id="KW-0614">Plasmid</keyword>
<sequence length="53" mass="6280">MYEILCHRPDEDGSHTVVGTERGQFLADLRVRQENSQAERDGVAYRYYYRTAR</sequence>
<dbReference type="AlphaFoldDB" id="I0CEN8"/>
<organism evidence="1">
    <name type="scientific">Streptomyces sp. W75</name>
    <dbReference type="NCBI Taxonomy" id="1170711"/>
    <lineage>
        <taxon>Bacteria</taxon>
        <taxon>Bacillati</taxon>
        <taxon>Actinomycetota</taxon>
        <taxon>Actinomycetes</taxon>
        <taxon>Kitasatosporales</taxon>
        <taxon>Streptomycetaceae</taxon>
        <taxon>Streptomyces</taxon>
    </lineage>
</organism>
<evidence type="ECO:0000313" key="1">
    <source>
        <dbReference type="EMBL" id="AFH75251.1"/>
    </source>
</evidence>
<name>I0CEN8_9ACTN</name>
<accession>I0CEN8</accession>
<geneLocation type="plasmid" evidence="1">
    <name>pCQ4</name>
</geneLocation>
<protein>
    <submittedName>
        <fullName evidence="1">Uncharacterized protein</fullName>
    </submittedName>
</protein>
<dbReference type="RefSeq" id="WP_015061065.1">
    <property type="nucleotide sequence ID" value="NC_019307.1"/>
</dbReference>
<reference evidence="1" key="1">
    <citation type="submission" date="2011-12" db="EMBL/GenBank/DDBJ databases">
        <title>Complete nucleotide sequence of Streptomyces circular plasmid pCQ4.</title>
        <authorList>
            <person name="Cheng Q."/>
            <person name="Tian X."/>
            <person name="Qin Z."/>
        </authorList>
    </citation>
    <scope>NUCLEOTIDE SEQUENCE</scope>
    <source>
        <strain evidence="1">W75</strain>
        <plasmid evidence="1">pCQ4</plasmid>
    </source>
</reference>
<proteinExistence type="predicted"/>
<dbReference type="EMBL" id="JQ340175">
    <property type="protein sequence ID" value="AFH75251.1"/>
    <property type="molecule type" value="Genomic_DNA"/>
</dbReference>